<feature type="transmembrane region" description="Helical" evidence="1">
    <location>
        <begin position="12"/>
        <end position="31"/>
    </location>
</feature>
<keyword evidence="3" id="KW-1185">Reference proteome</keyword>
<sequence length="226" mass="24594">MSWYVSTTFWTGAAAVFTAVMAGFTGWSVVASQRQQRRALQQSEQHHQDGFRPVLVLAPSDDAIPLDRSKLLKLVPTNSGATERTYIIACLLTNIGVGPALNVHLLLRMRGIDGYGISRELTPVSAGLLGSRGESDGSIRVTFKPHDGFNDVDVQLSTGDPWELLLEYEDVFGNRFHTIHSKIPLQPWTVCGKGPAPLGVDPAVANERLRATSAGLSDHRDDTGYP</sequence>
<reference evidence="2 3" key="1">
    <citation type="submission" date="2017-02" db="EMBL/GenBank/DDBJ databases">
        <title>Whole genome sequencing of Metallibacterium scheffleri DSM 24874 (T).</title>
        <authorList>
            <person name="Kumar S."/>
            <person name="Patil P."/>
            <person name="Patil P.B."/>
        </authorList>
    </citation>
    <scope>NUCLEOTIDE SEQUENCE [LARGE SCALE GENOMIC DNA]</scope>
    <source>
        <strain evidence="2 3">DSM 24874</strain>
    </source>
</reference>
<comment type="caution">
    <text evidence="2">The sequence shown here is derived from an EMBL/GenBank/DDBJ whole genome shotgun (WGS) entry which is preliminary data.</text>
</comment>
<proteinExistence type="predicted"/>
<dbReference type="EMBL" id="MWQO01000017">
    <property type="protein sequence ID" value="THD10995.1"/>
    <property type="molecule type" value="Genomic_DNA"/>
</dbReference>
<keyword evidence="1" id="KW-0812">Transmembrane</keyword>
<organism evidence="2 3">
    <name type="scientific">Metallibacterium scheffleri</name>
    <dbReference type="NCBI Taxonomy" id="993689"/>
    <lineage>
        <taxon>Bacteria</taxon>
        <taxon>Pseudomonadati</taxon>
        <taxon>Pseudomonadota</taxon>
        <taxon>Gammaproteobacteria</taxon>
        <taxon>Lysobacterales</taxon>
        <taxon>Rhodanobacteraceae</taxon>
        <taxon>Metallibacterium</taxon>
    </lineage>
</organism>
<dbReference type="AlphaFoldDB" id="A0A4S3KPR3"/>
<gene>
    <name evidence="2" type="ORF">B1806_05510</name>
</gene>
<evidence type="ECO:0000256" key="1">
    <source>
        <dbReference type="SAM" id="Phobius"/>
    </source>
</evidence>
<dbReference type="OrthoDB" id="9801102at2"/>
<protein>
    <submittedName>
        <fullName evidence="2">Uncharacterized protein</fullName>
    </submittedName>
</protein>
<dbReference type="Proteomes" id="UP000307749">
    <property type="component" value="Unassembled WGS sequence"/>
</dbReference>
<evidence type="ECO:0000313" key="3">
    <source>
        <dbReference type="Proteomes" id="UP000307749"/>
    </source>
</evidence>
<evidence type="ECO:0000313" key="2">
    <source>
        <dbReference type="EMBL" id="THD10995.1"/>
    </source>
</evidence>
<dbReference type="STRING" id="993689.GCA_002077135_02005"/>
<accession>A0A4S3KPR3</accession>
<keyword evidence="1" id="KW-0472">Membrane</keyword>
<keyword evidence="1" id="KW-1133">Transmembrane helix</keyword>
<dbReference type="RefSeq" id="WP_081127283.1">
    <property type="nucleotide sequence ID" value="NZ_LDOS01000002.1"/>
</dbReference>
<name>A0A4S3KPR3_9GAMM</name>